<keyword evidence="7" id="KW-0547">Nucleotide-binding</keyword>
<evidence type="ECO:0000256" key="1">
    <source>
        <dbReference type="ARBA" id="ARBA00004990"/>
    </source>
</evidence>
<dbReference type="UniPathway" id="UPA00028">
    <property type="reaction ID" value="UER00005"/>
</dbReference>
<comment type="catalytic activity">
    <reaction evidence="11">
        <text>(R)-pantoate + beta-alanine + ATP = (R)-pantothenate + AMP + diphosphate + H(+)</text>
        <dbReference type="Rhea" id="RHEA:10912"/>
        <dbReference type="ChEBI" id="CHEBI:15378"/>
        <dbReference type="ChEBI" id="CHEBI:15980"/>
        <dbReference type="ChEBI" id="CHEBI:29032"/>
        <dbReference type="ChEBI" id="CHEBI:30616"/>
        <dbReference type="ChEBI" id="CHEBI:33019"/>
        <dbReference type="ChEBI" id="CHEBI:57966"/>
        <dbReference type="ChEBI" id="CHEBI:456215"/>
        <dbReference type="EC" id="6.3.2.1"/>
    </reaction>
</comment>
<dbReference type="InParanoid" id="A0A165ELG7"/>
<dbReference type="InterPro" id="IPR042176">
    <property type="entry name" value="Pantoate_ligase_C"/>
</dbReference>
<dbReference type="GO" id="GO:0015940">
    <property type="term" value="P:pantothenate biosynthetic process"/>
    <property type="evidence" value="ECO:0007669"/>
    <property type="project" value="UniProtKB-UniPathway"/>
</dbReference>
<comment type="pathway">
    <text evidence="1">Cofactor biosynthesis; (R)-pantothenate biosynthesis; (R)-pantothenate from (R)-pantoate and beta-alanine: step 1/1.</text>
</comment>
<evidence type="ECO:0000256" key="3">
    <source>
        <dbReference type="ARBA" id="ARBA00012219"/>
    </source>
</evidence>
<dbReference type="EC" id="6.3.2.1" evidence="3"/>
<sequence>MSLSSNALPASPFPIFTTVASYREWREKAYDEKKSVGFVATMGALHEGHLSLVRRSLAANDLTVLSIFVNPAQFAPNEDLATYPRSLPDDVELLSSLSLSVDLPDEKGISESVTRTPSALFLPTVSEMYPSGISQDVSEQKGTFVEVKGYGHQMEGKTRPTFFRGVATAVTKLFNVIEPTRTYFGQKDIQQALLLRRMTRDLLLSHPSPENLYIVPTARDTISSLALASRNAYLTPRERDYAAPALYDALQVGERAWESGETKAECVSHAHRVISETMARLNGIGKERIEMQLDYIEFNDPEGFDVLPDAVTLEQWESEEGRGGQERPIILSGALWVGRTRLIDNIILGDPLRIGMMI</sequence>
<keyword evidence="6" id="KW-0566">Pantothenate biosynthesis</keyword>
<name>A0A165ELG7_9APHY</name>
<dbReference type="NCBIfam" id="TIGR00018">
    <property type="entry name" value="panC"/>
    <property type="match status" value="1"/>
</dbReference>
<gene>
    <name evidence="12" type="ORF">LAESUDRAFT_725219</name>
</gene>
<dbReference type="SUPFAM" id="SSF52374">
    <property type="entry name" value="Nucleotidylyl transferase"/>
    <property type="match status" value="1"/>
</dbReference>
<dbReference type="OrthoDB" id="2020436at2759"/>
<evidence type="ECO:0000256" key="9">
    <source>
        <dbReference type="ARBA" id="ARBA00029902"/>
    </source>
</evidence>
<reference evidence="12 13" key="1">
    <citation type="journal article" date="2016" name="Mol. Biol. Evol.">
        <title>Comparative Genomics of Early-Diverging Mushroom-Forming Fungi Provides Insights into the Origins of Lignocellulose Decay Capabilities.</title>
        <authorList>
            <person name="Nagy L.G."/>
            <person name="Riley R."/>
            <person name="Tritt A."/>
            <person name="Adam C."/>
            <person name="Daum C."/>
            <person name="Floudas D."/>
            <person name="Sun H."/>
            <person name="Yadav J.S."/>
            <person name="Pangilinan J."/>
            <person name="Larsson K.H."/>
            <person name="Matsuura K."/>
            <person name="Barry K."/>
            <person name="Labutti K."/>
            <person name="Kuo R."/>
            <person name="Ohm R.A."/>
            <person name="Bhattacharya S.S."/>
            <person name="Shirouzu T."/>
            <person name="Yoshinaga Y."/>
            <person name="Martin F.M."/>
            <person name="Grigoriev I.V."/>
            <person name="Hibbett D.S."/>
        </authorList>
    </citation>
    <scope>NUCLEOTIDE SEQUENCE [LARGE SCALE GENOMIC DNA]</scope>
    <source>
        <strain evidence="12 13">93-53</strain>
    </source>
</reference>
<keyword evidence="5 12" id="KW-0436">Ligase</keyword>
<evidence type="ECO:0000256" key="4">
    <source>
        <dbReference type="ARBA" id="ARBA00015647"/>
    </source>
</evidence>
<evidence type="ECO:0000256" key="5">
    <source>
        <dbReference type="ARBA" id="ARBA00022598"/>
    </source>
</evidence>
<evidence type="ECO:0000256" key="7">
    <source>
        <dbReference type="ARBA" id="ARBA00022741"/>
    </source>
</evidence>
<dbReference type="GO" id="GO:0004592">
    <property type="term" value="F:pantoate-beta-alanine ligase activity"/>
    <property type="evidence" value="ECO:0007669"/>
    <property type="project" value="UniProtKB-EC"/>
</dbReference>
<dbReference type="FunCoup" id="A0A165ELG7">
    <property type="interactions" value="334"/>
</dbReference>
<accession>A0A165ELG7</accession>
<dbReference type="STRING" id="1314785.A0A165ELG7"/>
<dbReference type="Gene3D" id="3.30.1300.10">
    <property type="entry name" value="Pantoate-beta-alanine ligase, C-terminal domain"/>
    <property type="match status" value="1"/>
</dbReference>
<evidence type="ECO:0000256" key="8">
    <source>
        <dbReference type="ARBA" id="ARBA00022840"/>
    </source>
</evidence>
<dbReference type="Gene3D" id="3.40.50.620">
    <property type="entry name" value="HUPs"/>
    <property type="match status" value="1"/>
</dbReference>
<dbReference type="PANTHER" id="PTHR21299">
    <property type="entry name" value="CYTIDYLATE KINASE/PANTOATE-BETA-ALANINE LIGASE"/>
    <property type="match status" value="1"/>
</dbReference>
<proteinExistence type="inferred from homology"/>
<dbReference type="Pfam" id="PF02569">
    <property type="entry name" value="Pantoate_ligase"/>
    <property type="match status" value="1"/>
</dbReference>
<evidence type="ECO:0000256" key="10">
    <source>
        <dbReference type="ARBA" id="ARBA00032806"/>
    </source>
</evidence>
<evidence type="ECO:0000256" key="11">
    <source>
        <dbReference type="ARBA" id="ARBA00048258"/>
    </source>
</evidence>
<keyword evidence="8" id="KW-0067">ATP-binding</keyword>
<dbReference type="GeneID" id="63825810"/>
<dbReference type="HAMAP" id="MF_00158">
    <property type="entry name" value="PanC"/>
    <property type="match status" value="1"/>
</dbReference>
<evidence type="ECO:0000256" key="2">
    <source>
        <dbReference type="ARBA" id="ARBA00009256"/>
    </source>
</evidence>
<evidence type="ECO:0000256" key="6">
    <source>
        <dbReference type="ARBA" id="ARBA00022655"/>
    </source>
</evidence>
<dbReference type="Proteomes" id="UP000076871">
    <property type="component" value="Unassembled WGS sequence"/>
</dbReference>
<dbReference type="PANTHER" id="PTHR21299:SF1">
    <property type="entry name" value="PANTOATE--BETA-ALANINE LIGASE"/>
    <property type="match status" value="1"/>
</dbReference>
<comment type="similarity">
    <text evidence="2">Belongs to the pantothenate synthetase family.</text>
</comment>
<protein>
    <recommendedName>
        <fullName evidence="4">Pantoate--beta-alanine ligase</fullName>
        <ecNumber evidence="3">6.3.2.1</ecNumber>
    </recommendedName>
    <alternativeName>
        <fullName evidence="10">Pantoate-activating enzyme</fullName>
    </alternativeName>
    <alternativeName>
        <fullName evidence="9">Pantothenate synthetase</fullName>
    </alternativeName>
</protein>
<dbReference type="GO" id="GO:0005524">
    <property type="term" value="F:ATP binding"/>
    <property type="evidence" value="ECO:0007669"/>
    <property type="project" value="UniProtKB-KW"/>
</dbReference>
<dbReference type="InterPro" id="IPR014729">
    <property type="entry name" value="Rossmann-like_a/b/a_fold"/>
</dbReference>
<evidence type="ECO:0000313" key="13">
    <source>
        <dbReference type="Proteomes" id="UP000076871"/>
    </source>
</evidence>
<dbReference type="RefSeq" id="XP_040765045.1">
    <property type="nucleotide sequence ID" value="XM_040908781.1"/>
</dbReference>
<dbReference type="AlphaFoldDB" id="A0A165ELG7"/>
<dbReference type="EMBL" id="KV427620">
    <property type="protein sequence ID" value="KZT07305.1"/>
    <property type="molecule type" value="Genomic_DNA"/>
</dbReference>
<evidence type="ECO:0000313" key="12">
    <source>
        <dbReference type="EMBL" id="KZT07305.1"/>
    </source>
</evidence>
<organism evidence="12 13">
    <name type="scientific">Laetiporus sulphureus 93-53</name>
    <dbReference type="NCBI Taxonomy" id="1314785"/>
    <lineage>
        <taxon>Eukaryota</taxon>
        <taxon>Fungi</taxon>
        <taxon>Dikarya</taxon>
        <taxon>Basidiomycota</taxon>
        <taxon>Agaricomycotina</taxon>
        <taxon>Agaricomycetes</taxon>
        <taxon>Polyporales</taxon>
        <taxon>Laetiporus</taxon>
    </lineage>
</organism>
<dbReference type="InterPro" id="IPR003721">
    <property type="entry name" value="Pantoate_ligase"/>
</dbReference>
<keyword evidence="13" id="KW-1185">Reference proteome</keyword>